<sequence>MRTTRSGLQNLLLLRTYRWCEAIRLLSNEDSNIWNINPVGAILRSNKIAKQANYKAQKGFYGFIDGSWRKTDEKEWSAGIGGYLHDANNNLFFFFSQDLL</sequence>
<comment type="caution">
    <text evidence="1">The sequence shown here is derived from an EMBL/GenBank/DDBJ whole genome shotgun (WGS) entry which is preliminary data.</text>
</comment>
<organism evidence="1 2">
    <name type="scientific">Heracleum sosnowskyi</name>
    <dbReference type="NCBI Taxonomy" id="360622"/>
    <lineage>
        <taxon>Eukaryota</taxon>
        <taxon>Viridiplantae</taxon>
        <taxon>Streptophyta</taxon>
        <taxon>Embryophyta</taxon>
        <taxon>Tracheophyta</taxon>
        <taxon>Spermatophyta</taxon>
        <taxon>Magnoliopsida</taxon>
        <taxon>eudicotyledons</taxon>
        <taxon>Gunneridae</taxon>
        <taxon>Pentapetalae</taxon>
        <taxon>asterids</taxon>
        <taxon>campanulids</taxon>
        <taxon>Apiales</taxon>
        <taxon>Apiaceae</taxon>
        <taxon>Apioideae</taxon>
        <taxon>apioid superclade</taxon>
        <taxon>Tordylieae</taxon>
        <taxon>Tordyliinae</taxon>
        <taxon>Heracleum</taxon>
    </lineage>
</organism>
<evidence type="ECO:0000313" key="2">
    <source>
        <dbReference type="Proteomes" id="UP001237642"/>
    </source>
</evidence>
<protein>
    <submittedName>
        <fullName evidence="1">Uncharacterized protein</fullName>
    </submittedName>
</protein>
<dbReference type="AlphaFoldDB" id="A0AAD8I888"/>
<dbReference type="Proteomes" id="UP001237642">
    <property type="component" value="Unassembled WGS sequence"/>
</dbReference>
<accession>A0AAD8I888</accession>
<reference evidence="1" key="2">
    <citation type="submission" date="2023-05" db="EMBL/GenBank/DDBJ databases">
        <authorList>
            <person name="Schelkunov M.I."/>
        </authorList>
    </citation>
    <scope>NUCLEOTIDE SEQUENCE</scope>
    <source>
        <strain evidence="1">Hsosn_3</strain>
        <tissue evidence="1">Leaf</tissue>
    </source>
</reference>
<name>A0AAD8I888_9APIA</name>
<reference evidence="1" key="1">
    <citation type="submission" date="2023-02" db="EMBL/GenBank/DDBJ databases">
        <title>Genome of toxic invasive species Heracleum sosnowskyi carries increased number of genes despite the absence of recent whole-genome duplications.</title>
        <authorList>
            <person name="Schelkunov M."/>
            <person name="Shtratnikova V."/>
            <person name="Makarenko M."/>
            <person name="Klepikova A."/>
            <person name="Omelchenko D."/>
            <person name="Novikova G."/>
            <person name="Obukhova E."/>
            <person name="Bogdanov V."/>
            <person name="Penin A."/>
            <person name="Logacheva M."/>
        </authorList>
    </citation>
    <scope>NUCLEOTIDE SEQUENCE</scope>
    <source>
        <strain evidence="1">Hsosn_3</strain>
        <tissue evidence="1">Leaf</tissue>
    </source>
</reference>
<gene>
    <name evidence="1" type="ORF">POM88_026437</name>
</gene>
<evidence type="ECO:0000313" key="1">
    <source>
        <dbReference type="EMBL" id="KAK1379693.1"/>
    </source>
</evidence>
<dbReference type="EMBL" id="JAUIZM010000006">
    <property type="protein sequence ID" value="KAK1379693.1"/>
    <property type="molecule type" value="Genomic_DNA"/>
</dbReference>
<proteinExistence type="predicted"/>
<keyword evidence="2" id="KW-1185">Reference proteome</keyword>